<feature type="chain" id="PRO_5043371022" description="Peptidase A1 domain-containing protein" evidence="6">
    <location>
        <begin position="24"/>
        <end position="445"/>
    </location>
</feature>
<dbReference type="CDD" id="cd05476">
    <property type="entry name" value="pepsin_A_like_plant"/>
    <property type="match status" value="1"/>
</dbReference>
<evidence type="ECO:0000256" key="4">
    <source>
        <dbReference type="ARBA" id="ARBA00022801"/>
    </source>
</evidence>
<proteinExistence type="inferred from homology"/>
<dbReference type="PROSITE" id="PS51767">
    <property type="entry name" value="PEPTIDASE_A1"/>
    <property type="match status" value="1"/>
</dbReference>
<dbReference type="PANTHER" id="PTHR47967">
    <property type="entry name" value="OS07G0603500 PROTEIN-RELATED"/>
    <property type="match status" value="1"/>
</dbReference>
<dbReference type="InterPro" id="IPR051708">
    <property type="entry name" value="Plant_Aspart_Prot_A1"/>
</dbReference>
<dbReference type="Pfam" id="PF14541">
    <property type="entry name" value="TAXi_C"/>
    <property type="match status" value="1"/>
</dbReference>
<evidence type="ECO:0000256" key="2">
    <source>
        <dbReference type="ARBA" id="ARBA00022670"/>
    </source>
</evidence>
<name>A0AAV2CQ97_9ROSI</name>
<dbReference type="InterPro" id="IPR021109">
    <property type="entry name" value="Peptidase_aspartic_dom_sf"/>
</dbReference>
<keyword evidence="9" id="KW-1185">Reference proteome</keyword>
<accession>A0AAV2CQ97</accession>
<dbReference type="Gene3D" id="2.40.70.10">
    <property type="entry name" value="Acid Proteases"/>
    <property type="match status" value="2"/>
</dbReference>
<dbReference type="GO" id="GO:0006508">
    <property type="term" value="P:proteolysis"/>
    <property type="evidence" value="ECO:0007669"/>
    <property type="project" value="UniProtKB-KW"/>
</dbReference>
<dbReference type="SUPFAM" id="SSF50630">
    <property type="entry name" value="Acid proteases"/>
    <property type="match status" value="1"/>
</dbReference>
<reference evidence="8 9" key="1">
    <citation type="submission" date="2024-04" db="EMBL/GenBank/DDBJ databases">
        <authorList>
            <person name="Fracassetti M."/>
        </authorList>
    </citation>
    <scope>NUCLEOTIDE SEQUENCE [LARGE SCALE GENOMIC DNA]</scope>
</reference>
<dbReference type="Pfam" id="PF14543">
    <property type="entry name" value="TAXi_N"/>
    <property type="match status" value="1"/>
</dbReference>
<dbReference type="GO" id="GO:0005576">
    <property type="term" value="C:extracellular region"/>
    <property type="evidence" value="ECO:0007669"/>
    <property type="project" value="TreeGrafter"/>
</dbReference>
<organism evidence="8 9">
    <name type="scientific">Linum trigynum</name>
    <dbReference type="NCBI Taxonomy" id="586398"/>
    <lineage>
        <taxon>Eukaryota</taxon>
        <taxon>Viridiplantae</taxon>
        <taxon>Streptophyta</taxon>
        <taxon>Embryophyta</taxon>
        <taxon>Tracheophyta</taxon>
        <taxon>Spermatophyta</taxon>
        <taxon>Magnoliopsida</taxon>
        <taxon>eudicotyledons</taxon>
        <taxon>Gunneridae</taxon>
        <taxon>Pentapetalae</taxon>
        <taxon>rosids</taxon>
        <taxon>fabids</taxon>
        <taxon>Malpighiales</taxon>
        <taxon>Linaceae</taxon>
        <taxon>Linum</taxon>
    </lineage>
</organism>
<keyword evidence="2" id="KW-0645">Protease</keyword>
<dbReference type="InterPro" id="IPR032861">
    <property type="entry name" value="TAXi_N"/>
</dbReference>
<evidence type="ECO:0000256" key="1">
    <source>
        <dbReference type="ARBA" id="ARBA00007447"/>
    </source>
</evidence>
<dbReference type="PANTHER" id="PTHR47967:SF14">
    <property type="entry name" value="EUKARYOTIC ASPARTYL PROTEASE FAMILY PROTEIN"/>
    <property type="match status" value="1"/>
</dbReference>
<keyword evidence="6" id="KW-0732">Signal</keyword>
<dbReference type="InterPro" id="IPR032799">
    <property type="entry name" value="TAXi_C"/>
</dbReference>
<evidence type="ECO:0000259" key="7">
    <source>
        <dbReference type="PROSITE" id="PS51767"/>
    </source>
</evidence>
<evidence type="ECO:0000313" key="9">
    <source>
        <dbReference type="Proteomes" id="UP001497516"/>
    </source>
</evidence>
<dbReference type="FunFam" id="2.40.70.10:FF:000033">
    <property type="entry name" value="Aspartyl protease family protein"/>
    <property type="match status" value="1"/>
</dbReference>
<dbReference type="InterPro" id="IPR034161">
    <property type="entry name" value="Pepsin-like_plant"/>
</dbReference>
<evidence type="ECO:0000256" key="6">
    <source>
        <dbReference type="SAM" id="SignalP"/>
    </source>
</evidence>
<dbReference type="InterPro" id="IPR033121">
    <property type="entry name" value="PEPTIDASE_A1"/>
</dbReference>
<evidence type="ECO:0000256" key="5">
    <source>
        <dbReference type="ARBA" id="ARBA00023180"/>
    </source>
</evidence>
<dbReference type="AlphaFoldDB" id="A0AAV2CQ97"/>
<dbReference type="Proteomes" id="UP001497516">
    <property type="component" value="Chromosome 10"/>
</dbReference>
<sequence>MAPTTSYFSLSLFFFFFLSFALTSSSSHGSSTITTHLIHRDSTFSPSYDAAETVAGRAARAAEASLARHRYLSSLKDMPRDAEAGLVLAATVNVFYVNFSIGDPPVQQLAVMDTGSSLTWVKCMPCSPCSPGGGAAATALFDPAKSKSYYALPCTDDCKKCDAEHCMYTMSYLGNQTSEGVLASEQLTFLAPAGGGETQTAVVPSFVFGCCSSLTGVGSSVDPNFNGILALGSGHFSLVNQFGDKFSYCTGSLADRSYPHNRLSIGRGAYLAGDTARVSLRDGAYNVFVTGITLGGQALNISQEVFLKMSDITRGVFIDTGAELTFLYTEAYDAVKAEVIKLASGVLTGVNPTAPYELCYKGTVGQNTKGFPALGLQFAGGADLVADNNGMFKQVQDDVFCFAFVRSPAISVVGMMAQQGYNVGYDLDQGVIHFQSMDCQILPSS</sequence>
<keyword evidence="5" id="KW-0325">Glycoprotein</keyword>
<comment type="similarity">
    <text evidence="1">Belongs to the peptidase A1 family.</text>
</comment>
<evidence type="ECO:0000313" key="8">
    <source>
        <dbReference type="EMBL" id="CAL1358750.1"/>
    </source>
</evidence>
<feature type="domain" description="Peptidase A1" evidence="7">
    <location>
        <begin position="95"/>
        <end position="435"/>
    </location>
</feature>
<keyword evidence="4" id="KW-0378">Hydrolase</keyword>
<keyword evidence="3" id="KW-0064">Aspartyl protease</keyword>
<protein>
    <recommendedName>
        <fullName evidence="7">Peptidase A1 domain-containing protein</fullName>
    </recommendedName>
</protein>
<evidence type="ECO:0000256" key="3">
    <source>
        <dbReference type="ARBA" id="ARBA00022750"/>
    </source>
</evidence>
<dbReference type="GO" id="GO:0004190">
    <property type="term" value="F:aspartic-type endopeptidase activity"/>
    <property type="evidence" value="ECO:0007669"/>
    <property type="project" value="UniProtKB-KW"/>
</dbReference>
<gene>
    <name evidence="8" type="ORF">LTRI10_LOCUS6278</name>
</gene>
<dbReference type="EMBL" id="OZ034814">
    <property type="protein sequence ID" value="CAL1358750.1"/>
    <property type="molecule type" value="Genomic_DNA"/>
</dbReference>
<feature type="signal peptide" evidence="6">
    <location>
        <begin position="1"/>
        <end position="23"/>
    </location>
</feature>